<keyword evidence="2" id="KW-1133">Transmembrane helix</keyword>
<evidence type="ECO:0000256" key="1">
    <source>
        <dbReference type="SAM" id="MobiDB-lite"/>
    </source>
</evidence>
<dbReference type="RefSeq" id="WP_349637566.1">
    <property type="nucleotide sequence ID" value="NZ_CP090958.1"/>
</dbReference>
<feature type="transmembrane region" description="Helical" evidence="2">
    <location>
        <begin position="35"/>
        <end position="59"/>
    </location>
</feature>
<evidence type="ECO:0000313" key="3">
    <source>
        <dbReference type="EMBL" id="WGW10783.1"/>
    </source>
</evidence>
<reference evidence="3 4" key="1">
    <citation type="submission" date="2023-05" db="EMBL/GenBank/DDBJ databases">
        <title>Lithophilousrod everest ZFBP1038 complete genpme.</title>
        <authorList>
            <person name="Tian M."/>
        </authorList>
    </citation>
    <scope>NUCLEOTIDE SEQUENCE [LARGE SCALE GENOMIC DNA]</scope>
    <source>
        <strain evidence="3 4">ZFBP1038</strain>
    </source>
</reference>
<feature type="compositionally biased region" description="Polar residues" evidence="1">
    <location>
        <begin position="1"/>
        <end position="12"/>
    </location>
</feature>
<proteinExistence type="predicted"/>
<accession>A0ABY8QPA6</accession>
<organism evidence="3 4">
    <name type="scientific">Saxibacter everestensis</name>
    <dbReference type="NCBI Taxonomy" id="2909229"/>
    <lineage>
        <taxon>Bacteria</taxon>
        <taxon>Bacillati</taxon>
        <taxon>Actinomycetota</taxon>
        <taxon>Actinomycetes</taxon>
        <taxon>Micrococcales</taxon>
        <taxon>Brevibacteriaceae</taxon>
        <taxon>Saxibacter</taxon>
    </lineage>
</organism>
<dbReference type="Proteomes" id="UP001209083">
    <property type="component" value="Chromosome"/>
</dbReference>
<feature type="region of interest" description="Disordered" evidence="1">
    <location>
        <begin position="1"/>
        <end position="27"/>
    </location>
</feature>
<keyword evidence="2" id="KW-0812">Transmembrane</keyword>
<sequence>MPQTGGQYTSPSHRGGPTGDNFVDPRKSKKKKRRLIALLVSGIALLLVIALVAVGMVWVNTKNKKEHGPDVVARDFVSALSQGNYEEASKIAPIKPADGGTDELIKGDAAGKSEAKLSDVKLVSTVLNEEEDEARITISYKVGEEPAEMQLPAKKTGKEDFFWDKWELSGPQFDTFSVNAPGIEEATVNGIKVPLKDGKATLAALPGSYKVDVEGSKYYDGASDTATVGFAGAFGNEPAELGLAKSVNTGKVADEVKKQVEDAVNKCEKTKDPVTKNCPFAAKGKSKGRSAEKDIKKGSVKWDVKSKPSIEVSVSDQGEISFYSSKPGEVGYKADSKTKGAKWSGKGSFSVTGSGKLEGDKISITVDSF</sequence>
<protein>
    <submittedName>
        <fullName evidence="3">Uncharacterized protein</fullName>
    </submittedName>
</protein>
<keyword evidence="2" id="KW-0472">Membrane</keyword>
<name>A0ABY8QPA6_9MICO</name>
<evidence type="ECO:0000313" key="4">
    <source>
        <dbReference type="Proteomes" id="UP001209083"/>
    </source>
</evidence>
<keyword evidence="4" id="KW-1185">Reference proteome</keyword>
<evidence type="ECO:0000256" key="2">
    <source>
        <dbReference type="SAM" id="Phobius"/>
    </source>
</evidence>
<dbReference type="EMBL" id="CP090958">
    <property type="protein sequence ID" value="WGW10783.1"/>
    <property type="molecule type" value="Genomic_DNA"/>
</dbReference>
<gene>
    <name evidence="3" type="ORF">LWF01_11675</name>
</gene>